<feature type="transmembrane region" description="Helical" evidence="8">
    <location>
        <begin position="168"/>
        <end position="187"/>
    </location>
</feature>
<dbReference type="RefSeq" id="WP_138404986.1">
    <property type="nucleotide sequence ID" value="NZ_CP144682.1"/>
</dbReference>
<protein>
    <submittedName>
        <fullName evidence="9">ABC transporter ATP-binding protein</fullName>
    </submittedName>
</protein>
<keyword evidence="5 9" id="KW-0067">ATP-binding</keyword>
<dbReference type="GO" id="GO:0005524">
    <property type="term" value="F:ATP binding"/>
    <property type="evidence" value="ECO:0007669"/>
    <property type="project" value="UniProtKB-KW"/>
</dbReference>
<dbReference type="PROSITE" id="PS50893">
    <property type="entry name" value="ABC_TRANSPORTER_2"/>
    <property type="match status" value="1"/>
</dbReference>
<dbReference type="CDD" id="cd18547">
    <property type="entry name" value="ABC_6TM_Tm288_like"/>
    <property type="match status" value="1"/>
</dbReference>
<dbReference type="AlphaFoldDB" id="A0A5R9DW16"/>
<dbReference type="Gene3D" id="1.20.1560.10">
    <property type="entry name" value="ABC transporter type 1, transmembrane domain"/>
    <property type="match status" value="1"/>
</dbReference>
<dbReference type="InterPro" id="IPR027417">
    <property type="entry name" value="P-loop_NTPase"/>
</dbReference>
<dbReference type="Pfam" id="PF00005">
    <property type="entry name" value="ABC_tran"/>
    <property type="match status" value="1"/>
</dbReference>
<dbReference type="Gene3D" id="3.40.50.300">
    <property type="entry name" value="P-loop containing nucleotide triphosphate hydrolases"/>
    <property type="match status" value="1"/>
</dbReference>
<evidence type="ECO:0000313" key="9">
    <source>
        <dbReference type="EMBL" id="TLQ40321.1"/>
    </source>
</evidence>
<keyword evidence="6 8" id="KW-1133">Transmembrane helix</keyword>
<evidence type="ECO:0000256" key="8">
    <source>
        <dbReference type="SAM" id="Phobius"/>
    </source>
</evidence>
<dbReference type="EMBL" id="VBSP01000031">
    <property type="protein sequence ID" value="TLQ40321.1"/>
    <property type="molecule type" value="Genomic_DNA"/>
</dbReference>
<dbReference type="PROSITE" id="PS50929">
    <property type="entry name" value="ABC_TM1F"/>
    <property type="match status" value="1"/>
</dbReference>
<keyword evidence="7 8" id="KW-0472">Membrane</keyword>
<comment type="subcellular location">
    <subcellularLocation>
        <location evidence="1">Cell membrane</location>
        <topology evidence="1">Multi-pass membrane protein</topology>
    </subcellularLocation>
</comment>
<gene>
    <name evidence="9" type="ORF">FEZ33_08540</name>
</gene>
<dbReference type="PANTHER" id="PTHR43394">
    <property type="entry name" value="ATP-DEPENDENT PERMEASE MDL1, MITOCHONDRIAL"/>
    <property type="match status" value="1"/>
</dbReference>
<proteinExistence type="predicted"/>
<dbReference type="GO" id="GO:0005886">
    <property type="term" value="C:plasma membrane"/>
    <property type="evidence" value="ECO:0007669"/>
    <property type="project" value="UniProtKB-SubCell"/>
</dbReference>
<evidence type="ECO:0000256" key="4">
    <source>
        <dbReference type="ARBA" id="ARBA00022741"/>
    </source>
</evidence>
<evidence type="ECO:0000256" key="3">
    <source>
        <dbReference type="ARBA" id="ARBA00022692"/>
    </source>
</evidence>
<comment type="caution">
    <text evidence="9">The sequence shown here is derived from an EMBL/GenBank/DDBJ whole genome shotgun (WGS) entry which is preliminary data.</text>
</comment>
<dbReference type="FunFam" id="3.40.50.300:FF:000287">
    <property type="entry name" value="Multidrug ABC transporter ATP-binding protein"/>
    <property type="match status" value="1"/>
</dbReference>
<accession>A0A5R9DW16</accession>
<evidence type="ECO:0000256" key="7">
    <source>
        <dbReference type="ARBA" id="ARBA00023136"/>
    </source>
</evidence>
<reference evidence="9 10" key="1">
    <citation type="submission" date="2019-05" db="EMBL/GenBank/DDBJ databases">
        <title>The metagenome of a microbial culture collection derived from dairy environment covers the genomic content of the human microbiome.</title>
        <authorList>
            <person name="Roder T."/>
            <person name="Wuthrich D."/>
            <person name="Sattari Z."/>
            <person name="Von Ah U."/>
            <person name="Bar C."/>
            <person name="Ronchi F."/>
            <person name="Macpherson A.J."/>
            <person name="Ganal-Vonarburg S.C."/>
            <person name="Bruggmann R."/>
            <person name="Vergeres G."/>
        </authorList>
    </citation>
    <scope>NUCLEOTIDE SEQUENCE [LARGE SCALE GENOMIC DNA]</scope>
    <source>
        <strain evidence="9 10">FAM 24227</strain>
    </source>
</reference>
<evidence type="ECO:0000256" key="5">
    <source>
        <dbReference type="ARBA" id="ARBA00022840"/>
    </source>
</evidence>
<dbReference type="Proteomes" id="UP000306420">
    <property type="component" value="Unassembled WGS sequence"/>
</dbReference>
<keyword evidence="3 8" id="KW-0812">Transmembrane</keyword>
<sequence length="584" mass="65033">MENTNKSSSSILKRLFSDLSGHKLLVVLSLISTVIQVGLTVYLPILIGQAVNQTIGEGQVNFDVLLPTLMNMGIVIGLNAIVQWVNPILFNKITYEVIESLRNRVLEKVHSLSLNYIDQRSTGDLVSRVTTDTEQLGDGLIMIFNQFFIGILTIFITIFTMAQLDLTMMLLVVVLTPISLFISRFIAKKSYSLFRQQTKARGEQADFIEENIQQADIVRLFNSQEEATETFTKLNADYSEKSKWAIFYSSTINPGTRFINALIYAALTFLGAVRIVNGTFTVGELTTFLNYANQYTKPFNDISNVLAEIQSALACADRLYTIIDQPEEVETGHRLIDSSNVDGKVNFNRASFSYTKDKELITDLTLSVKAGDTVAIVGPTGAGKSTLINLLMRFYDLDQGQILIDNEPITDFTRESVRKQFGMVLQETWLKGGTIHDNIAYGHPNASREEVVKAAKAAHAHRFIELLPDGYDTVLTSGGAGLSTGQQQLLSIARIFVSIPTMLILDEATSSIDTRTEILIQEAFDRLMRGRTSFIIAHRLSTIMNADMILVMKDGSIVEQGNHDTLMKARGLYYTMQSSRSSEQ</sequence>
<dbReference type="InterPro" id="IPR003593">
    <property type="entry name" value="AAA+_ATPase"/>
</dbReference>
<dbReference type="GO" id="GO:0016887">
    <property type="term" value="F:ATP hydrolysis activity"/>
    <property type="evidence" value="ECO:0007669"/>
    <property type="project" value="InterPro"/>
</dbReference>
<evidence type="ECO:0000313" key="10">
    <source>
        <dbReference type="Proteomes" id="UP000306420"/>
    </source>
</evidence>
<dbReference type="InterPro" id="IPR011527">
    <property type="entry name" value="ABC1_TM_dom"/>
</dbReference>
<evidence type="ECO:0000256" key="1">
    <source>
        <dbReference type="ARBA" id="ARBA00004651"/>
    </source>
</evidence>
<dbReference type="GO" id="GO:0015421">
    <property type="term" value="F:ABC-type oligopeptide transporter activity"/>
    <property type="evidence" value="ECO:0007669"/>
    <property type="project" value="TreeGrafter"/>
</dbReference>
<dbReference type="PANTHER" id="PTHR43394:SF1">
    <property type="entry name" value="ATP-BINDING CASSETTE SUB-FAMILY B MEMBER 10, MITOCHONDRIAL"/>
    <property type="match status" value="1"/>
</dbReference>
<dbReference type="Pfam" id="PF00664">
    <property type="entry name" value="ABC_membrane"/>
    <property type="match status" value="1"/>
</dbReference>
<evidence type="ECO:0000256" key="6">
    <source>
        <dbReference type="ARBA" id="ARBA00022989"/>
    </source>
</evidence>
<feature type="transmembrane region" description="Helical" evidence="8">
    <location>
        <begin position="24"/>
        <end position="45"/>
    </location>
</feature>
<keyword evidence="2" id="KW-0813">Transport</keyword>
<dbReference type="SMART" id="SM00382">
    <property type="entry name" value="AAA"/>
    <property type="match status" value="1"/>
</dbReference>
<dbReference type="SUPFAM" id="SSF90123">
    <property type="entry name" value="ABC transporter transmembrane region"/>
    <property type="match status" value="1"/>
</dbReference>
<dbReference type="OrthoDB" id="9770415at2"/>
<dbReference type="InterPro" id="IPR039421">
    <property type="entry name" value="Type_1_exporter"/>
</dbReference>
<feature type="transmembrane region" description="Helical" evidence="8">
    <location>
        <begin position="65"/>
        <end position="85"/>
    </location>
</feature>
<keyword evidence="4" id="KW-0547">Nucleotide-binding</keyword>
<dbReference type="SUPFAM" id="SSF52540">
    <property type="entry name" value="P-loop containing nucleoside triphosphate hydrolases"/>
    <property type="match status" value="1"/>
</dbReference>
<feature type="transmembrane region" description="Helical" evidence="8">
    <location>
        <begin position="140"/>
        <end position="162"/>
    </location>
</feature>
<name>A0A5R9DW16_9LACT</name>
<organism evidence="9 10">
    <name type="scientific">Ruoffia tabacinasalis</name>
    <dbReference type="NCBI Taxonomy" id="87458"/>
    <lineage>
        <taxon>Bacteria</taxon>
        <taxon>Bacillati</taxon>
        <taxon>Bacillota</taxon>
        <taxon>Bacilli</taxon>
        <taxon>Lactobacillales</taxon>
        <taxon>Aerococcaceae</taxon>
        <taxon>Ruoffia</taxon>
    </lineage>
</organism>
<dbReference type="InterPro" id="IPR036640">
    <property type="entry name" value="ABC1_TM_sf"/>
</dbReference>
<evidence type="ECO:0000256" key="2">
    <source>
        <dbReference type="ARBA" id="ARBA00022448"/>
    </source>
</evidence>
<dbReference type="InterPro" id="IPR003439">
    <property type="entry name" value="ABC_transporter-like_ATP-bd"/>
</dbReference>